<dbReference type="PATRIC" id="fig|1121439.3.peg.2119"/>
<dbReference type="Proteomes" id="UP000014975">
    <property type="component" value="Unassembled WGS sequence"/>
</dbReference>
<accession>S7T752</accession>
<keyword evidence="2" id="KW-1185">Reference proteome</keyword>
<sequence length="210" mass="22802">MPHGRPRVTCRRCAACCRAAGPALHEQDLDLVGTAFALADLMTLRAGEPAFDQPAQAVRPLAAEIVKLASLNPEAGRWDCIFLTEQGCGIYASRPLECRLLDCRDTSALENAYASGRLTRLDILPPESALAEIVRLHEERCPMAEALALSREHGMAHALLDEMLAFDRSLRATLAERDLSPPLLRFLLGRPLDAVLRAAQTAPGAFAARP</sequence>
<name>S7T752_9BACT</name>
<dbReference type="EMBL" id="ATHI01000027">
    <property type="protein sequence ID" value="EPR32406.1"/>
    <property type="molecule type" value="Genomic_DNA"/>
</dbReference>
<dbReference type="OrthoDB" id="9780934at2"/>
<reference evidence="1 2" key="1">
    <citation type="journal article" date="2013" name="Genome Announc.">
        <title>Draft genome sequences for three mercury-methylating, sulfate-reducing bacteria.</title>
        <authorList>
            <person name="Brown S.D."/>
            <person name="Hurt R.A.Jr."/>
            <person name="Gilmour C.C."/>
            <person name="Elias D.A."/>
        </authorList>
    </citation>
    <scope>NUCLEOTIDE SEQUENCE [LARGE SCALE GENOMIC DNA]</scope>
    <source>
        <strain evidence="1 2">DSM 16529</strain>
    </source>
</reference>
<gene>
    <name evidence="1" type="ORF">dsat_0758</name>
</gene>
<evidence type="ECO:0008006" key="3">
    <source>
        <dbReference type="Google" id="ProtNLM"/>
    </source>
</evidence>
<protein>
    <recommendedName>
        <fullName evidence="3">Flagellin N-methylase</fullName>
    </recommendedName>
</protein>
<evidence type="ECO:0000313" key="2">
    <source>
        <dbReference type="Proteomes" id="UP000014975"/>
    </source>
</evidence>
<evidence type="ECO:0000313" key="1">
    <source>
        <dbReference type="EMBL" id="EPR32406.1"/>
    </source>
</evidence>
<organism evidence="1 2">
    <name type="scientific">Alkalidesulfovibrio alkalitolerans DSM 16529</name>
    <dbReference type="NCBI Taxonomy" id="1121439"/>
    <lineage>
        <taxon>Bacteria</taxon>
        <taxon>Pseudomonadati</taxon>
        <taxon>Thermodesulfobacteriota</taxon>
        <taxon>Desulfovibrionia</taxon>
        <taxon>Desulfovibrionales</taxon>
        <taxon>Desulfovibrionaceae</taxon>
        <taxon>Alkalidesulfovibrio</taxon>
    </lineage>
</organism>
<dbReference type="eggNOG" id="COG0727">
    <property type="taxonomic scope" value="Bacteria"/>
</dbReference>
<comment type="caution">
    <text evidence="1">The sequence shown here is derived from an EMBL/GenBank/DDBJ whole genome shotgun (WGS) entry which is preliminary data.</text>
</comment>
<dbReference type="InterPro" id="IPR005358">
    <property type="entry name" value="Puta_zinc/iron-chelating_dom"/>
</dbReference>
<dbReference type="STRING" id="1121439.dsat_0758"/>
<dbReference type="Pfam" id="PF03692">
    <property type="entry name" value="CxxCxxCC"/>
    <property type="match status" value="1"/>
</dbReference>
<proteinExistence type="predicted"/>
<dbReference type="AlphaFoldDB" id="S7T752"/>